<dbReference type="GO" id="GO:0055085">
    <property type="term" value="P:transmembrane transport"/>
    <property type="evidence" value="ECO:0007669"/>
    <property type="project" value="InterPro"/>
</dbReference>
<sequence>MDSPASDTQIPHRNRLWLYFISGLVIIFLIVPTFIVIPMSFSASQYLEFPPESWDIRWYENYFGSSEWMTATWVSLKAAVITVLITTPIATMAAYGLYVSQLRLSRFIFILLITPMMVPVILIAIGVFFAYTKLKLNNSMIGLVLAHSTLALPMVLIVISAGLRSYDMNQERVARSLGASRLKAFFIVTLPQIRFSVITGALLAFIVSFDEVIVALFITGGKMSTITRSMFLALRDQIDPTIASISTIMVLVTSIALLLAQVFGQSKRK</sequence>
<accession>A0A381T4A8</accession>
<evidence type="ECO:0000256" key="5">
    <source>
        <dbReference type="ARBA" id="ARBA00022692"/>
    </source>
</evidence>
<evidence type="ECO:0000256" key="2">
    <source>
        <dbReference type="ARBA" id="ARBA00022448"/>
    </source>
</evidence>
<evidence type="ECO:0000259" key="9">
    <source>
        <dbReference type="PROSITE" id="PS50928"/>
    </source>
</evidence>
<dbReference type="SUPFAM" id="SSF161098">
    <property type="entry name" value="MetI-like"/>
    <property type="match status" value="1"/>
</dbReference>
<dbReference type="CDD" id="cd06261">
    <property type="entry name" value="TM_PBP2"/>
    <property type="match status" value="1"/>
</dbReference>
<dbReference type="PANTHER" id="PTHR43357:SF4">
    <property type="entry name" value="INNER MEMBRANE ABC TRANSPORTER PERMEASE PROTEIN YDCV"/>
    <property type="match status" value="1"/>
</dbReference>
<dbReference type="AlphaFoldDB" id="A0A381T4A8"/>
<dbReference type="PANTHER" id="PTHR43357">
    <property type="entry name" value="INNER MEMBRANE ABC TRANSPORTER PERMEASE PROTEIN YDCV"/>
    <property type="match status" value="1"/>
</dbReference>
<keyword evidence="6 8" id="KW-1133">Transmembrane helix</keyword>
<evidence type="ECO:0000256" key="1">
    <source>
        <dbReference type="ARBA" id="ARBA00004429"/>
    </source>
</evidence>
<keyword evidence="7 8" id="KW-0472">Membrane</keyword>
<reference evidence="10" key="1">
    <citation type="submission" date="2018-05" db="EMBL/GenBank/DDBJ databases">
        <authorList>
            <person name="Lanie J.A."/>
            <person name="Ng W.-L."/>
            <person name="Kazmierczak K.M."/>
            <person name="Andrzejewski T.M."/>
            <person name="Davidsen T.M."/>
            <person name="Wayne K.J."/>
            <person name="Tettelin H."/>
            <person name="Glass J.I."/>
            <person name="Rusch D."/>
            <person name="Podicherti R."/>
            <person name="Tsui H.-C.T."/>
            <person name="Winkler M.E."/>
        </authorList>
    </citation>
    <scope>NUCLEOTIDE SEQUENCE</scope>
</reference>
<evidence type="ECO:0000313" key="10">
    <source>
        <dbReference type="EMBL" id="SVA11040.1"/>
    </source>
</evidence>
<feature type="transmembrane region" description="Helical" evidence="8">
    <location>
        <begin position="241"/>
        <end position="263"/>
    </location>
</feature>
<comment type="subcellular location">
    <subcellularLocation>
        <location evidence="1">Cell inner membrane</location>
        <topology evidence="1">Multi-pass membrane protein</topology>
    </subcellularLocation>
</comment>
<name>A0A381T4A8_9ZZZZ</name>
<evidence type="ECO:0000256" key="8">
    <source>
        <dbReference type="SAM" id="Phobius"/>
    </source>
</evidence>
<proteinExistence type="predicted"/>
<dbReference type="GO" id="GO:0005886">
    <property type="term" value="C:plasma membrane"/>
    <property type="evidence" value="ECO:0007669"/>
    <property type="project" value="UniProtKB-SubCell"/>
</dbReference>
<evidence type="ECO:0000256" key="7">
    <source>
        <dbReference type="ARBA" id="ARBA00023136"/>
    </source>
</evidence>
<keyword evidence="3" id="KW-1003">Cell membrane</keyword>
<keyword evidence="2" id="KW-0813">Transport</keyword>
<feature type="transmembrane region" description="Helical" evidence="8">
    <location>
        <begin position="107"/>
        <end position="131"/>
    </location>
</feature>
<feature type="domain" description="ABC transmembrane type-1" evidence="9">
    <location>
        <begin position="72"/>
        <end position="260"/>
    </location>
</feature>
<dbReference type="InterPro" id="IPR000515">
    <property type="entry name" value="MetI-like"/>
</dbReference>
<dbReference type="InterPro" id="IPR035906">
    <property type="entry name" value="MetI-like_sf"/>
</dbReference>
<gene>
    <name evidence="10" type="ORF">METZ01_LOCUS63894</name>
</gene>
<evidence type="ECO:0000256" key="4">
    <source>
        <dbReference type="ARBA" id="ARBA00022519"/>
    </source>
</evidence>
<feature type="transmembrane region" description="Helical" evidence="8">
    <location>
        <begin position="184"/>
        <end position="206"/>
    </location>
</feature>
<protein>
    <recommendedName>
        <fullName evidence="9">ABC transmembrane type-1 domain-containing protein</fullName>
    </recommendedName>
</protein>
<feature type="transmembrane region" description="Helical" evidence="8">
    <location>
        <begin position="78"/>
        <end position="100"/>
    </location>
</feature>
<feature type="transmembrane region" description="Helical" evidence="8">
    <location>
        <begin position="143"/>
        <end position="163"/>
    </location>
</feature>
<feature type="transmembrane region" description="Helical" evidence="8">
    <location>
        <begin position="16"/>
        <end position="41"/>
    </location>
</feature>
<organism evidence="10">
    <name type="scientific">marine metagenome</name>
    <dbReference type="NCBI Taxonomy" id="408172"/>
    <lineage>
        <taxon>unclassified sequences</taxon>
        <taxon>metagenomes</taxon>
        <taxon>ecological metagenomes</taxon>
    </lineage>
</organism>
<dbReference type="PROSITE" id="PS50928">
    <property type="entry name" value="ABC_TM1"/>
    <property type="match status" value="1"/>
</dbReference>
<dbReference type="Gene3D" id="1.10.3720.10">
    <property type="entry name" value="MetI-like"/>
    <property type="match status" value="1"/>
</dbReference>
<evidence type="ECO:0000256" key="3">
    <source>
        <dbReference type="ARBA" id="ARBA00022475"/>
    </source>
</evidence>
<dbReference type="EMBL" id="UINC01004006">
    <property type="protein sequence ID" value="SVA11040.1"/>
    <property type="molecule type" value="Genomic_DNA"/>
</dbReference>
<keyword evidence="4" id="KW-0997">Cell inner membrane</keyword>
<keyword evidence="5 8" id="KW-0812">Transmembrane</keyword>
<evidence type="ECO:0000256" key="6">
    <source>
        <dbReference type="ARBA" id="ARBA00022989"/>
    </source>
</evidence>
<dbReference type="Pfam" id="PF00528">
    <property type="entry name" value="BPD_transp_1"/>
    <property type="match status" value="1"/>
</dbReference>